<dbReference type="CDD" id="cd02440">
    <property type="entry name" value="AdoMet_MTases"/>
    <property type="match status" value="1"/>
</dbReference>
<feature type="region of interest" description="Disordered" evidence="1">
    <location>
        <begin position="1"/>
        <end position="41"/>
    </location>
</feature>
<gene>
    <name evidence="2" type="ORF">CC84DRAFT_1216736</name>
</gene>
<dbReference type="InParanoid" id="A0A177CCL9"/>
<feature type="compositionally biased region" description="Polar residues" evidence="1">
    <location>
        <begin position="195"/>
        <end position="210"/>
    </location>
</feature>
<dbReference type="InterPro" id="IPR029063">
    <property type="entry name" value="SAM-dependent_MTases_sf"/>
</dbReference>
<feature type="compositionally biased region" description="Low complexity" evidence="1">
    <location>
        <begin position="26"/>
        <end position="41"/>
    </location>
</feature>
<dbReference type="GeneID" id="28766322"/>
<name>A0A177CCL9_9PLEO</name>
<protein>
    <submittedName>
        <fullName evidence="2">S-adenosyl-L-methionine-dependent methyltransferase</fullName>
    </submittedName>
</protein>
<evidence type="ECO:0000313" key="2">
    <source>
        <dbReference type="EMBL" id="OAG05383.1"/>
    </source>
</evidence>
<dbReference type="GO" id="GO:0032259">
    <property type="term" value="P:methylation"/>
    <property type="evidence" value="ECO:0007669"/>
    <property type="project" value="UniProtKB-KW"/>
</dbReference>
<keyword evidence="3" id="KW-1185">Reference proteome</keyword>
<reference evidence="2 3" key="1">
    <citation type="submission" date="2016-05" db="EMBL/GenBank/DDBJ databases">
        <title>Comparative analysis of secretome profiles of manganese(II)-oxidizing ascomycete fungi.</title>
        <authorList>
            <consortium name="DOE Joint Genome Institute"/>
            <person name="Zeiner C.A."/>
            <person name="Purvine S.O."/>
            <person name="Zink E.M."/>
            <person name="Wu S."/>
            <person name="Pasa-Tolic L."/>
            <person name="Chaput D.L."/>
            <person name="Haridas S."/>
            <person name="Grigoriev I.V."/>
            <person name="Santelli C.M."/>
            <person name="Hansel C.M."/>
        </authorList>
    </citation>
    <scope>NUCLEOTIDE SEQUENCE [LARGE SCALE GENOMIC DNA]</scope>
    <source>
        <strain evidence="2 3">AP3s5-JAC2a</strain>
    </source>
</reference>
<dbReference type="PANTHER" id="PTHR43591:SF24">
    <property type="entry name" value="2-METHOXY-6-POLYPRENYL-1,4-BENZOQUINOL METHYLASE, MITOCHONDRIAL"/>
    <property type="match status" value="1"/>
</dbReference>
<dbReference type="SUPFAM" id="SSF53335">
    <property type="entry name" value="S-adenosyl-L-methionine-dependent methyltransferases"/>
    <property type="match status" value="1"/>
</dbReference>
<dbReference type="Proteomes" id="UP000077069">
    <property type="component" value="Unassembled WGS sequence"/>
</dbReference>
<dbReference type="AlphaFoldDB" id="A0A177CCL9"/>
<evidence type="ECO:0000256" key="1">
    <source>
        <dbReference type="SAM" id="MobiDB-lite"/>
    </source>
</evidence>
<dbReference type="Gene3D" id="3.40.50.150">
    <property type="entry name" value="Vaccinia Virus protein VP39"/>
    <property type="match status" value="2"/>
</dbReference>
<organism evidence="2 3">
    <name type="scientific">Paraphaeosphaeria sporulosa</name>
    <dbReference type="NCBI Taxonomy" id="1460663"/>
    <lineage>
        <taxon>Eukaryota</taxon>
        <taxon>Fungi</taxon>
        <taxon>Dikarya</taxon>
        <taxon>Ascomycota</taxon>
        <taxon>Pezizomycotina</taxon>
        <taxon>Dothideomycetes</taxon>
        <taxon>Pleosporomycetidae</taxon>
        <taxon>Pleosporales</taxon>
        <taxon>Massarineae</taxon>
        <taxon>Didymosphaeriaceae</taxon>
        <taxon>Paraphaeosphaeria</taxon>
    </lineage>
</organism>
<dbReference type="EMBL" id="KV441552">
    <property type="protein sequence ID" value="OAG05383.1"/>
    <property type="molecule type" value="Genomic_DNA"/>
</dbReference>
<dbReference type="GO" id="GO:0008168">
    <property type="term" value="F:methyltransferase activity"/>
    <property type="evidence" value="ECO:0007669"/>
    <property type="project" value="UniProtKB-KW"/>
</dbReference>
<evidence type="ECO:0000313" key="3">
    <source>
        <dbReference type="Proteomes" id="UP000077069"/>
    </source>
</evidence>
<keyword evidence="2" id="KW-0489">Methyltransferase</keyword>
<dbReference type="PANTHER" id="PTHR43591">
    <property type="entry name" value="METHYLTRANSFERASE"/>
    <property type="match status" value="1"/>
</dbReference>
<accession>A0A177CCL9</accession>
<feature type="region of interest" description="Disordered" evidence="1">
    <location>
        <begin position="191"/>
        <end position="210"/>
    </location>
</feature>
<dbReference type="RefSeq" id="XP_018035748.1">
    <property type="nucleotide sequence ID" value="XM_018182836.1"/>
</dbReference>
<dbReference type="OrthoDB" id="2013972at2759"/>
<keyword evidence="2" id="KW-0808">Transferase</keyword>
<dbReference type="STRING" id="1460663.A0A177CCL9"/>
<sequence>MEEEPPPPENPATDRTGVPPKRPRTNSDSSTSLESLRSTRTLQSDDVEFVYENGREYGNDSYYMPCDQAENDRLAIHHRIYTHALKGKLTTTPVTSATRRILDLGTGPGHWAVAMARQHPHADVVGVDMAVWDIETTEESVGCTGVNWEIDDLDVWGVEDDFDDLTARLQRYDMSRDYANREPLAAAKTSRFKSALSTSDSSQPHTPSDSAYESYMLETEAQPGWHFSEPFDLIYMRGMKGVFAYWEGVYDEIYKNLNPGGWIEVVDFDMSLPNIEAGVDNFPFPTLARLYLGVMQAAFKSGRPVGTFYMHPTYLDDAGFTNIKQTYVNVPIGQWPEDEEQRTIGKMHLVCIMEMLESMLLRYLTMWGDANKDHWTKEEVQNMIEVGKGEIMDWASGTDRLGNIREGWCASYKWIIGRKPLHARDRRRD</sequence>
<dbReference type="Pfam" id="PF13489">
    <property type="entry name" value="Methyltransf_23"/>
    <property type="match status" value="1"/>
</dbReference>
<proteinExistence type="predicted"/>